<sequence>MNPTLTPTALGAAISVTVKAVLLALVALRVLPLDDAQVAALVLAVAALADLGVYLGVVRPRVTPIANPKDADGTPLVRAE</sequence>
<keyword evidence="1" id="KW-0472">Membrane</keyword>
<reference evidence="2" key="1">
    <citation type="submission" date="2020-11" db="EMBL/GenBank/DDBJ databases">
        <title>Sequencing the genomes of 1000 actinobacteria strains.</title>
        <authorList>
            <person name="Klenk H.-P."/>
        </authorList>
    </citation>
    <scope>NUCLEOTIDE SEQUENCE</scope>
    <source>
        <strain evidence="2">DSM 45356</strain>
    </source>
</reference>
<name>A0A8J7GMT7_9ACTN</name>
<dbReference type="EMBL" id="JADOUF010000001">
    <property type="protein sequence ID" value="MBG6140695.1"/>
    <property type="molecule type" value="Genomic_DNA"/>
</dbReference>
<dbReference type="AlphaFoldDB" id="A0A8J7GMT7"/>
<keyword evidence="1" id="KW-1133">Transmembrane helix</keyword>
<organism evidence="2 3">
    <name type="scientific">Longispora fulva</name>
    <dbReference type="NCBI Taxonomy" id="619741"/>
    <lineage>
        <taxon>Bacteria</taxon>
        <taxon>Bacillati</taxon>
        <taxon>Actinomycetota</taxon>
        <taxon>Actinomycetes</taxon>
        <taxon>Micromonosporales</taxon>
        <taxon>Micromonosporaceae</taxon>
        <taxon>Longispora</taxon>
    </lineage>
</organism>
<evidence type="ECO:0000313" key="2">
    <source>
        <dbReference type="EMBL" id="MBG6140695.1"/>
    </source>
</evidence>
<keyword evidence="3" id="KW-1185">Reference proteome</keyword>
<protein>
    <submittedName>
        <fullName evidence="2">Uncharacterized protein</fullName>
    </submittedName>
</protein>
<proteinExistence type="predicted"/>
<feature type="transmembrane region" description="Helical" evidence="1">
    <location>
        <begin position="38"/>
        <end position="57"/>
    </location>
</feature>
<dbReference type="Proteomes" id="UP000622552">
    <property type="component" value="Unassembled WGS sequence"/>
</dbReference>
<keyword evidence="1" id="KW-0812">Transmembrane</keyword>
<evidence type="ECO:0000313" key="3">
    <source>
        <dbReference type="Proteomes" id="UP000622552"/>
    </source>
</evidence>
<gene>
    <name evidence="2" type="ORF">IW245_006889</name>
</gene>
<comment type="caution">
    <text evidence="2">The sequence shown here is derived from an EMBL/GenBank/DDBJ whole genome shotgun (WGS) entry which is preliminary data.</text>
</comment>
<evidence type="ECO:0000256" key="1">
    <source>
        <dbReference type="SAM" id="Phobius"/>
    </source>
</evidence>
<feature type="transmembrane region" description="Helical" evidence="1">
    <location>
        <begin position="12"/>
        <end position="31"/>
    </location>
</feature>
<dbReference type="RefSeq" id="WP_197007217.1">
    <property type="nucleotide sequence ID" value="NZ_JADOUF010000001.1"/>
</dbReference>
<accession>A0A8J7GMT7</accession>